<dbReference type="EMBL" id="BGZK01001967">
    <property type="protein sequence ID" value="GBP88943.1"/>
    <property type="molecule type" value="Genomic_DNA"/>
</dbReference>
<dbReference type="Proteomes" id="UP000299102">
    <property type="component" value="Unassembled WGS sequence"/>
</dbReference>
<proteinExistence type="predicted"/>
<evidence type="ECO:0000313" key="2">
    <source>
        <dbReference type="EMBL" id="GBP88943.1"/>
    </source>
</evidence>
<feature type="region of interest" description="Disordered" evidence="1">
    <location>
        <begin position="72"/>
        <end position="92"/>
    </location>
</feature>
<reference evidence="2 3" key="1">
    <citation type="journal article" date="2019" name="Commun. Biol.">
        <title>The bagworm genome reveals a unique fibroin gene that provides high tensile strength.</title>
        <authorList>
            <person name="Kono N."/>
            <person name="Nakamura H."/>
            <person name="Ohtoshi R."/>
            <person name="Tomita M."/>
            <person name="Numata K."/>
            <person name="Arakawa K."/>
        </authorList>
    </citation>
    <scope>NUCLEOTIDE SEQUENCE [LARGE SCALE GENOMIC DNA]</scope>
</reference>
<evidence type="ECO:0000313" key="3">
    <source>
        <dbReference type="Proteomes" id="UP000299102"/>
    </source>
</evidence>
<comment type="caution">
    <text evidence="2">The sequence shown here is derived from an EMBL/GenBank/DDBJ whole genome shotgun (WGS) entry which is preliminary data.</text>
</comment>
<protein>
    <submittedName>
        <fullName evidence="2">Uncharacterized protein</fullName>
    </submittedName>
</protein>
<gene>
    <name evidence="2" type="ORF">EVAR_52282_1</name>
</gene>
<organism evidence="2 3">
    <name type="scientific">Eumeta variegata</name>
    <name type="common">Bagworm moth</name>
    <name type="synonym">Eumeta japonica</name>
    <dbReference type="NCBI Taxonomy" id="151549"/>
    <lineage>
        <taxon>Eukaryota</taxon>
        <taxon>Metazoa</taxon>
        <taxon>Ecdysozoa</taxon>
        <taxon>Arthropoda</taxon>
        <taxon>Hexapoda</taxon>
        <taxon>Insecta</taxon>
        <taxon>Pterygota</taxon>
        <taxon>Neoptera</taxon>
        <taxon>Endopterygota</taxon>
        <taxon>Lepidoptera</taxon>
        <taxon>Glossata</taxon>
        <taxon>Ditrysia</taxon>
        <taxon>Tineoidea</taxon>
        <taxon>Psychidae</taxon>
        <taxon>Oiketicinae</taxon>
        <taxon>Eumeta</taxon>
    </lineage>
</organism>
<dbReference type="AlphaFoldDB" id="A0A4C1ZNY2"/>
<keyword evidence="3" id="KW-1185">Reference proteome</keyword>
<accession>A0A4C1ZNY2</accession>
<sequence length="121" mass="13358">MLVEIINLSIEISEYSSDLTSKGAVGAGGEANLTNLAQIYLFVLLADAVASVKEIVVVLLIGVDVEDQMSMDQKYKEPKNEPNTAQKVDCPPGRSIRSPFRLELLLLSAVWTSFELIRQKY</sequence>
<evidence type="ECO:0000256" key="1">
    <source>
        <dbReference type="SAM" id="MobiDB-lite"/>
    </source>
</evidence>
<name>A0A4C1ZNY2_EUMVA</name>